<dbReference type="RefSeq" id="WP_183441201.1">
    <property type="nucleotide sequence ID" value="NZ_JACHXD010000006.1"/>
</dbReference>
<dbReference type="GO" id="GO:0016787">
    <property type="term" value="F:hydrolase activity"/>
    <property type="evidence" value="ECO:0007669"/>
    <property type="project" value="UniProtKB-KW"/>
</dbReference>
<dbReference type="GO" id="GO:0003729">
    <property type="term" value="F:mRNA binding"/>
    <property type="evidence" value="ECO:0007669"/>
    <property type="project" value="InterPro"/>
</dbReference>
<evidence type="ECO:0000256" key="5">
    <source>
        <dbReference type="ARBA" id="ARBA00022801"/>
    </source>
</evidence>
<dbReference type="Proteomes" id="UP000541535">
    <property type="component" value="Unassembled WGS sequence"/>
</dbReference>
<dbReference type="InterPro" id="IPR038570">
    <property type="entry name" value="HicA_sf"/>
</dbReference>
<sequence>MKQSEFVKWLKQHGATFEDRSNHLRVFCNGRMSHLPRHPAKELKTGLVEAVKKQLDLK</sequence>
<dbReference type="InterPro" id="IPR012933">
    <property type="entry name" value="HicA_mRNA_interferase"/>
</dbReference>
<evidence type="ECO:0000256" key="1">
    <source>
        <dbReference type="ARBA" id="ARBA00006620"/>
    </source>
</evidence>
<dbReference type="EMBL" id="JACHXD010000006">
    <property type="protein sequence ID" value="MBB3119353.1"/>
    <property type="molecule type" value="Genomic_DNA"/>
</dbReference>
<keyword evidence="3" id="KW-0540">Nuclease</keyword>
<keyword evidence="6" id="KW-0694">RNA-binding</keyword>
<comment type="caution">
    <text evidence="8">The sequence shown here is derived from an EMBL/GenBank/DDBJ whole genome shotgun (WGS) entry which is preliminary data.</text>
</comment>
<keyword evidence="2" id="KW-1277">Toxin-antitoxin system</keyword>
<comment type="similarity">
    <text evidence="1">Belongs to the HicA mRNA interferase family.</text>
</comment>
<dbReference type="AlphaFoldDB" id="A0A7W5BA55"/>
<keyword evidence="7" id="KW-0346">Stress response</keyword>
<evidence type="ECO:0000313" key="9">
    <source>
        <dbReference type="Proteomes" id="UP000541535"/>
    </source>
</evidence>
<evidence type="ECO:0000256" key="4">
    <source>
        <dbReference type="ARBA" id="ARBA00022759"/>
    </source>
</evidence>
<dbReference type="Pfam" id="PF07927">
    <property type="entry name" value="HicA_toxin"/>
    <property type="match status" value="1"/>
</dbReference>
<gene>
    <name evidence="8" type="ORF">FHS03_002405</name>
</gene>
<reference evidence="8 9" key="1">
    <citation type="submission" date="2020-08" db="EMBL/GenBank/DDBJ databases">
        <title>Genomic Encyclopedia of Type Strains, Phase III (KMG-III): the genomes of soil and plant-associated and newly described type strains.</title>
        <authorList>
            <person name="Whitman W."/>
        </authorList>
    </citation>
    <scope>NUCLEOTIDE SEQUENCE [LARGE SCALE GENOMIC DNA]</scope>
    <source>
        <strain evidence="8 9">CECT 8897</strain>
    </source>
</reference>
<keyword evidence="5 8" id="KW-0378">Hydrolase</keyword>
<name>A0A7W5BA55_9BURK</name>
<dbReference type="Gene3D" id="3.30.920.30">
    <property type="entry name" value="Hypothetical protein"/>
    <property type="match status" value="1"/>
</dbReference>
<proteinExistence type="inferred from homology"/>
<dbReference type="SUPFAM" id="SSF54786">
    <property type="entry name" value="YcfA/nrd intein domain"/>
    <property type="match status" value="1"/>
</dbReference>
<protein>
    <submittedName>
        <fullName evidence="8">mRNA interferase HicA</fullName>
        <ecNumber evidence="8">3.1.-.-</ecNumber>
    </submittedName>
</protein>
<evidence type="ECO:0000256" key="2">
    <source>
        <dbReference type="ARBA" id="ARBA00022649"/>
    </source>
</evidence>
<keyword evidence="4" id="KW-0255">Endonuclease</keyword>
<organism evidence="8 9">
    <name type="scientific">Pseudoduganella violacea</name>
    <dbReference type="NCBI Taxonomy" id="1715466"/>
    <lineage>
        <taxon>Bacteria</taxon>
        <taxon>Pseudomonadati</taxon>
        <taxon>Pseudomonadota</taxon>
        <taxon>Betaproteobacteria</taxon>
        <taxon>Burkholderiales</taxon>
        <taxon>Oxalobacteraceae</taxon>
        <taxon>Telluria group</taxon>
        <taxon>Pseudoduganella</taxon>
    </lineage>
</organism>
<evidence type="ECO:0000256" key="3">
    <source>
        <dbReference type="ARBA" id="ARBA00022722"/>
    </source>
</evidence>
<keyword evidence="9" id="KW-1185">Reference proteome</keyword>
<accession>A0A7W5BA55</accession>
<dbReference type="GO" id="GO:0004519">
    <property type="term" value="F:endonuclease activity"/>
    <property type="evidence" value="ECO:0007669"/>
    <property type="project" value="UniProtKB-KW"/>
</dbReference>
<evidence type="ECO:0000256" key="6">
    <source>
        <dbReference type="ARBA" id="ARBA00022884"/>
    </source>
</evidence>
<evidence type="ECO:0000313" key="8">
    <source>
        <dbReference type="EMBL" id="MBB3119353.1"/>
    </source>
</evidence>
<evidence type="ECO:0000256" key="7">
    <source>
        <dbReference type="ARBA" id="ARBA00023016"/>
    </source>
</evidence>
<dbReference type="EC" id="3.1.-.-" evidence="8"/>